<accession>A0ABR1DUD9</accession>
<feature type="region of interest" description="Disordered" evidence="1">
    <location>
        <begin position="77"/>
        <end position="99"/>
    </location>
</feature>
<reference evidence="2 3" key="1">
    <citation type="submission" date="2023-08" db="EMBL/GenBank/DDBJ databases">
        <title>A Necator americanus chromosomal reference genome.</title>
        <authorList>
            <person name="Ilik V."/>
            <person name="Petrzelkova K.J."/>
            <person name="Pardy F."/>
            <person name="Fuh T."/>
            <person name="Niatou-Singa F.S."/>
            <person name="Gouil Q."/>
            <person name="Baker L."/>
            <person name="Ritchie M.E."/>
            <person name="Jex A.R."/>
            <person name="Gazzola D."/>
            <person name="Li H."/>
            <person name="Toshio Fujiwara R."/>
            <person name="Zhan B."/>
            <person name="Aroian R.V."/>
            <person name="Pafco B."/>
            <person name="Schwarz E.M."/>
        </authorList>
    </citation>
    <scope>NUCLEOTIDE SEQUENCE [LARGE SCALE GENOMIC DNA]</scope>
    <source>
        <strain evidence="2 3">Aroian</strain>
        <tissue evidence="2">Whole animal</tissue>
    </source>
</reference>
<protein>
    <submittedName>
        <fullName evidence="2">Uncharacterized protein</fullName>
    </submittedName>
</protein>
<feature type="compositionally biased region" description="Basic residues" evidence="1">
    <location>
        <begin position="84"/>
        <end position="99"/>
    </location>
</feature>
<dbReference type="Proteomes" id="UP001303046">
    <property type="component" value="Unassembled WGS sequence"/>
</dbReference>
<evidence type="ECO:0000313" key="2">
    <source>
        <dbReference type="EMBL" id="KAK6754047.1"/>
    </source>
</evidence>
<organism evidence="2 3">
    <name type="scientific">Necator americanus</name>
    <name type="common">Human hookworm</name>
    <dbReference type="NCBI Taxonomy" id="51031"/>
    <lineage>
        <taxon>Eukaryota</taxon>
        <taxon>Metazoa</taxon>
        <taxon>Ecdysozoa</taxon>
        <taxon>Nematoda</taxon>
        <taxon>Chromadorea</taxon>
        <taxon>Rhabditida</taxon>
        <taxon>Rhabditina</taxon>
        <taxon>Rhabditomorpha</taxon>
        <taxon>Strongyloidea</taxon>
        <taxon>Ancylostomatidae</taxon>
        <taxon>Bunostominae</taxon>
        <taxon>Necator</taxon>
    </lineage>
</organism>
<gene>
    <name evidence="2" type="primary">Necator_chrV.g17985</name>
    <name evidence="2" type="ORF">RB195_013195</name>
</gene>
<comment type="caution">
    <text evidence="2">The sequence shown here is derived from an EMBL/GenBank/DDBJ whole genome shotgun (WGS) entry which is preliminary data.</text>
</comment>
<evidence type="ECO:0000256" key="1">
    <source>
        <dbReference type="SAM" id="MobiDB-lite"/>
    </source>
</evidence>
<sequence length="99" mass="11665">MFPDPYWKRPPGREKKFWKKAVKEDLRKRRGQADQSRRNAVLWNSDGWTDSVRALALALAEDRTRRAQICSRTTHIGQDADKLRPKRLSAKSNKSRKKF</sequence>
<proteinExistence type="predicted"/>
<name>A0ABR1DUD9_NECAM</name>
<keyword evidence="3" id="KW-1185">Reference proteome</keyword>
<evidence type="ECO:0000313" key="3">
    <source>
        <dbReference type="Proteomes" id="UP001303046"/>
    </source>
</evidence>
<dbReference type="EMBL" id="JAVFWL010000005">
    <property type="protein sequence ID" value="KAK6754047.1"/>
    <property type="molecule type" value="Genomic_DNA"/>
</dbReference>